<evidence type="ECO:0000256" key="1">
    <source>
        <dbReference type="ARBA" id="ARBA00004167"/>
    </source>
</evidence>
<comment type="caution">
    <text evidence="4">The sequence shown here is derived from an EMBL/GenBank/DDBJ whole genome shotgun (WGS) entry which is preliminary data.</text>
</comment>
<comment type="subcellular location">
    <subcellularLocation>
        <location evidence="1">Membrane</location>
        <topology evidence="1">Single-pass membrane protein</topology>
    </subcellularLocation>
</comment>
<dbReference type="GO" id="GO:0030247">
    <property type="term" value="F:polysaccharide binding"/>
    <property type="evidence" value="ECO:0007669"/>
    <property type="project" value="InterPro"/>
</dbReference>
<dbReference type="Proteomes" id="UP001210211">
    <property type="component" value="Unassembled WGS sequence"/>
</dbReference>
<evidence type="ECO:0000313" key="5">
    <source>
        <dbReference type="Proteomes" id="UP001210211"/>
    </source>
</evidence>
<evidence type="ECO:0000256" key="2">
    <source>
        <dbReference type="ARBA" id="ARBA00022729"/>
    </source>
</evidence>
<keyword evidence="2" id="KW-0732">Signal</keyword>
<sequence>MRETKRNFLQKFCAAPTAVALSHLLLLFVLPFRTKASASANIALPGCPDSCGEVSIPYPFGIGPNCSFSKAFELQCNETIDGISAPYRGAYRYLNISLSSGQARVDMPISSQCYNSTTQQVNYTDWTVNLQYFRVYNFSRCGYAMLTEEDGLFNFNTGFITTDQLLHQNTTAVIDWFIGNTSCDIAKANVSSYACRSDHSICLNSCSGPGYLCNCSDGYQGNPYLDRGCQGLSLSLSSDAKLC</sequence>
<gene>
    <name evidence="4" type="ORF">LUZ61_002277</name>
</gene>
<dbReference type="InterPro" id="IPR025287">
    <property type="entry name" value="WAK_GUB"/>
</dbReference>
<proteinExistence type="predicted"/>
<reference evidence="4 5" key="1">
    <citation type="journal article" date="2022" name="Cell">
        <title>Repeat-based holocentromeres influence genome architecture and karyotype evolution.</title>
        <authorList>
            <person name="Hofstatter P.G."/>
            <person name="Thangavel G."/>
            <person name="Lux T."/>
            <person name="Neumann P."/>
            <person name="Vondrak T."/>
            <person name="Novak P."/>
            <person name="Zhang M."/>
            <person name="Costa L."/>
            <person name="Castellani M."/>
            <person name="Scott A."/>
            <person name="Toegelov H."/>
            <person name="Fuchs J."/>
            <person name="Mata-Sucre Y."/>
            <person name="Dias Y."/>
            <person name="Vanzela A.L.L."/>
            <person name="Huettel B."/>
            <person name="Almeida C.C.S."/>
            <person name="Simkova H."/>
            <person name="Souza G."/>
            <person name="Pedrosa-Harand A."/>
            <person name="Macas J."/>
            <person name="Mayer K.F.X."/>
            <person name="Houben A."/>
            <person name="Marques A."/>
        </authorList>
    </citation>
    <scope>NUCLEOTIDE SEQUENCE [LARGE SCALE GENOMIC DNA]</scope>
    <source>
        <strain evidence="4">RhyTen1mFocal</strain>
    </source>
</reference>
<dbReference type="GO" id="GO:0016020">
    <property type="term" value="C:membrane"/>
    <property type="evidence" value="ECO:0007669"/>
    <property type="project" value="UniProtKB-SubCell"/>
</dbReference>
<dbReference type="Pfam" id="PF13947">
    <property type="entry name" value="GUB_WAK_bind"/>
    <property type="match status" value="1"/>
</dbReference>
<organism evidence="4 5">
    <name type="scientific">Rhynchospora tenuis</name>
    <dbReference type="NCBI Taxonomy" id="198213"/>
    <lineage>
        <taxon>Eukaryota</taxon>
        <taxon>Viridiplantae</taxon>
        <taxon>Streptophyta</taxon>
        <taxon>Embryophyta</taxon>
        <taxon>Tracheophyta</taxon>
        <taxon>Spermatophyta</taxon>
        <taxon>Magnoliopsida</taxon>
        <taxon>Liliopsida</taxon>
        <taxon>Poales</taxon>
        <taxon>Cyperaceae</taxon>
        <taxon>Cyperoideae</taxon>
        <taxon>Rhynchosporeae</taxon>
        <taxon>Rhynchospora</taxon>
    </lineage>
</organism>
<dbReference type="AlphaFoldDB" id="A0AAD5ZIK5"/>
<name>A0AAD5ZIK5_9POAL</name>
<dbReference type="EMBL" id="JAMRDG010000001">
    <property type="protein sequence ID" value="KAJ3698572.1"/>
    <property type="molecule type" value="Genomic_DNA"/>
</dbReference>
<evidence type="ECO:0000259" key="3">
    <source>
        <dbReference type="Pfam" id="PF13947"/>
    </source>
</evidence>
<feature type="domain" description="Wall-associated receptor kinase galacturonan-binding" evidence="3">
    <location>
        <begin position="47"/>
        <end position="105"/>
    </location>
</feature>
<evidence type="ECO:0000313" key="4">
    <source>
        <dbReference type="EMBL" id="KAJ3698572.1"/>
    </source>
</evidence>
<dbReference type="PANTHER" id="PTHR33491">
    <property type="entry name" value="OSJNBA0016N04.9 PROTEIN"/>
    <property type="match status" value="1"/>
</dbReference>
<keyword evidence="5" id="KW-1185">Reference proteome</keyword>
<accession>A0AAD5ZIK5</accession>
<protein>
    <recommendedName>
        <fullName evidence="3">Wall-associated receptor kinase galacturonan-binding domain-containing protein</fullName>
    </recommendedName>
</protein>